<evidence type="ECO:0000313" key="1">
    <source>
        <dbReference type="EMBL" id="KAA1108547.1"/>
    </source>
</evidence>
<dbReference type="EMBL" id="VSWC01000028">
    <property type="protein sequence ID" value="KAA1108547.1"/>
    <property type="molecule type" value="Genomic_DNA"/>
</dbReference>
<sequence length="177" mass="19516">MGYTAIAIPERSRNIATFITKGSRCEACQLTFAGSCTFSQKIRSWDFDRGYYNIYKVLLSSCSGHHSAHDAVYSQENRIVETLVAPCLDKCGHSVTEGQAYGIHGLITRDDLCGTTWEFNPLLLDCRATRDQGLREDALQVMGCGQVKSVLKVMNPAAPTGSYHQILVNHQPTVSLV</sequence>
<dbReference type="Proteomes" id="UP000324748">
    <property type="component" value="Unassembled WGS sequence"/>
</dbReference>
<name>A0A5B0Q625_PUCGR</name>
<reference evidence="1 2" key="1">
    <citation type="submission" date="2019-05" db="EMBL/GenBank/DDBJ databases">
        <title>Emergence of the Ug99 lineage of the wheat stem rust pathogen through somatic hybridization.</title>
        <authorList>
            <person name="Li F."/>
            <person name="Upadhyaya N.M."/>
            <person name="Sperschneider J."/>
            <person name="Matny O."/>
            <person name="Nguyen-Phuc H."/>
            <person name="Mago R."/>
            <person name="Raley C."/>
            <person name="Miller M.E."/>
            <person name="Silverstein K.A.T."/>
            <person name="Henningsen E."/>
            <person name="Hirsch C.D."/>
            <person name="Visser B."/>
            <person name="Pretorius Z.A."/>
            <person name="Steffenson B.J."/>
            <person name="Schwessinger B."/>
            <person name="Dodds P.N."/>
            <person name="Figueroa M."/>
        </authorList>
    </citation>
    <scope>NUCLEOTIDE SEQUENCE [LARGE SCALE GENOMIC DNA]</scope>
    <source>
        <strain evidence="1">21-0</strain>
    </source>
</reference>
<organism evidence="1 2">
    <name type="scientific">Puccinia graminis f. sp. tritici</name>
    <dbReference type="NCBI Taxonomy" id="56615"/>
    <lineage>
        <taxon>Eukaryota</taxon>
        <taxon>Fungi</taxon>
        <taxon>Dikarya</taxon>
        <taxon>Basidiomycota</taxon>
        <taxon>Pucciniomycotina</taxon>
        <taxon>Pucciniomycetes</taxon>
        <taxon>Pucciniales</taxon>
        <taxon>Pucciniaceae</taxon>
        <taxon>Puccinia</taxon>
    </lineage>
</organism>
<evidence type="ECO:0000313" key="2">
    <source>
        <dbReference type="Proteomes" id="UP000324748"/>
    </source>
</evidence>
<comment type="caution">
    <text evidence="1">The sequence shown here is derived from an EMBL/GenBank/DDBJ whole genome shotgun (WGS) entry which is preliminary data.</text>
</comment>
<dbReference type="AlphaFoldDB" id="A0A5B0Q625"/>
<keyword evidence="2" id="KW-1185">Reference proteome</keyword>
<proteinExistence type="predicted"/>
<gene>
    <name evidence="1" type="ORF">PGT21_016395</name>
</gene>
<protein>
    <submittedName>
        <fullName evidence="1">Uncharacterized protein</fullName>
    </submittedName>
</protein>
<accession>A0A5B0Q625</accession>